<sequence>MHAALATLPQLESLFMPANVLEGVEALRTSLRRLELRSAGGRDFMITPDAVACINQLEQLNDLFFSQAQCSMDVLLHLLNTLGLQRGPTVTLHRLPLGADPMPPSEVEPLRAFAQRCASIELGEFHLSDNPSSAPALQALQLLGATAATALVWTLYHNVPEVTNSLSLRLTGLAACFDQQPPGAAPAALPEPAEVLQRALDRIPPREGWESCWWPQGWGMPALVLHGPFVGTLAYTPELVLSWLEGLTQTAVPVGEGHGSVQWLQDGGKAVFAALLLPSASAVLVVCNGGQGVAEALMAGALAAARDRPQGTLHVRPLGTGPHQPSHYISRPVQQVAQEAFSAGVGHGAARCLEWVTSLATFLQGLPAPMQHRQR</sequence>
<dbReference type="Proteomes" id="UP000612055">
    <property type="component" value="Unassembled WGS sequence"/>
</dbReference>
<proteinExistence type="predicted"/>
<keyword evidence="2" id="KW-1185">Reference proteome</keyword>
<organism evidence="1 2">
    <name type="scientific">Edaphochlamys debaryana</name>
    <dbReference type="NCBI Taxonomy" id="47281"/>
    <lineage>
        <taxon>Eukaryota</taxon>
        <taxon>Viridiplantae</taxon>
        <taxon>Chlorophyta</taxon>
        <taxon>core chlorophytes</taxon>
        <taxon>Chlorophyceae</taxon>
        <taxon>CS clade</taxon>
        <taxon>Chlamydomonadales</taxon>
        <taxon>Chlamydomonadales incertae sedis</taxon>
        <taxon>Edaphochlamys</taxon>
    </lineage>
</organism>
<protein>
    <submittedName>
        <fullName evidence="1">Uncharacterized protein</fullName>
    </submittedName>
</protein>
<dbReference type="EMBL" id="JAEHOE010000010">
    <property type="protein sequence ID" value="KAG2498372.1"/>
    <property type="molecule type" value="Genomic_DNA"/>
</dbReference>
<name>A0A836C434_9CHLO</name>
<dbReference type="AlphaFoldDB" id="A0A836C434"/>
<reference evidence="1" key="1">
    <citation type="journal article" date="2020" name="bioRxiv">
        <title>Comparative genomics of Chlamydomonas.</title>
        <authorList>
            <person name="Craig R.J."/>
            <person name="Hasan A.R."/>
            <person name="Ness R.W."/>
            <person name="Keightley P.D."/>
        </authorList>
    </citation>
    <scope>NUCLEOTIDE SEQUENCE</scope>
    <source>
        <strain evidence="1">CCAP 11/70</strain>
    </source>
</reference>
<evidence type="ECO:0000313" key="2">
    <source>
        <dbReference type="Proteomes" id="UP000612055"/>
    </source>
</evidence>
<evidence type="ECO:0000313" key="1">
    <source>
        <dbReference type="EMBL" id="KAG2498372.1"/>
    </source>
</evidence>
<gene>
    <name evidence="1" type="ORF">HYH03_003631</name>
</gene>
<accession>A0A836C434</accession>
<comment type="caution">
    <text evidence="1">The sequence shown here is derived from an EMBL/GenBank/DDBJ whole genome shotgun (WGS) entry which is preliminary data.</text>
</comment>